<evidence type="ECO:0000313" key="1">
    <source>
        <dbReference type="EMBL" id="MBC8757464.1"/>
    </source>
</evidence>
<dbReference type="EMBL" id="JACGWS010000020">
    <property type="protein sequence ID" value="MBC8757464.1"/>
    <property type="molecule type" value="Genomic_DNA"/>
</dbReference>
<dbReference type="InterPro" id="IPR013324">
    <property type="entry name" value="RNA_pol_sigma_r3/r4-like"/>
</dbReference>
<comment type="caution">
    <text evidence="1">The sequence shown here is derived from an EMBL/GenBank/DDBJ whole genome shotgun (WGS) entry which is preliminary data.</text>
</comment>
<accession>A0ABR7QG07</accession>
<proteinExistence type="predicted"/>
<organism evidence="1 2">
    <name type="scientific">Kordia aestuariivivens</name>
    <dbReference type="NCBI Taxonomy" id="2759037"/>
    <lineage>
        <taxon>Bacteria</taxon>
        <taxon>Pseudomonadati</taxon>
        <taxon>Bacteroidota</taxon>
        <taxon>Flavobacteriia</taxon>
        <taxon>Flavobacteriales</taxon>
        <taxon>Flavobacteriaceae</taxon>
        <taxon>Kordia</taxon>
    </lineage>
</organism>
<reference evidence="1 2" key="1">
    <citation type="submission" date="2020-07" db="EMBL/GenBank/DDBJ databases">
        <title>Description of Kordia aestuariivivens sp. nov., isolated from a tidal flat.</title>
        <authorList>
            <person name="Park S."/>
            <person name="Yoon J.-H."/>
        </authorList>
    </citation>
    <scope>NUCLEOTIDE SEQUENCE [LARGE SCALE GENOMIC DNA]</scope>
    <source>
        <strain evidence="1 2">YSTF-M3</strain>
    </source>
</reference>
<dbReference type="SUPFAM" id="SSF88659">
    <property type="entry name" value="Sigma3 and sigma4 domains of RNA polymerase sigma factors"/>
    <property type="match status" value="1"/>
</dbReference>
<keyword evidence="2" id="KW-1185">Reference proteome</keyword>
<sequence>MKHQPTENKTKKNNAIAHQNFGLKEDEFEEMLQKMSKGDDRLFEKIFLAQFEETISYLMYRYKTDQSMAYDATMDALLKFRKRLLAGKINYYNMRFLFTQMASQFLTTAFNKRTKSLEMSENDGITTEEEVDDLILDYLDIAWKSLGDQCSKLLENFYYKKITLKELANVLGKSDAALRKQKQRCLETLRSYFLKHYKP</sequence>
<protein>
    <submittedName>
        <fullName evidence="1">Sigma-70 family RNA polymerase sigma factor</fullName>
    </submittedName>
</protein>
<dbReference type="Proteomes" id="UP000619238">
    <property type="component" value="Unassembled WGS sequence"/>
</dbReference>
<dbReference type="RefSeq" id="WP_187564503.1">
    <property type="nucleotide sequence ID" value="NZ_JACGWS010000020.1"/>
</dbReference>
<evidence type="ECO:0000313" key="2">
    <source>
        <dbReference type="Proteomes" id="UP000619238"/>
    </source>
</evidence>
<name>A0ABR7QG07_9FLAO</name>
<gene>
    <name evidence="1" type="ORF">H2O64_22530</name>
</gene>
<dbReference type="Gene3D" id="1.20.140.160">
    <property type="match status" value="1"/>
</dbReference>